<protein>
    <submittedName>
        <fullName evidence="2">Uncharacterized protein</fullName>
    </submittedName>
</protein>
<evidence type="ECO:0000256" key="1">
    <source>
        <dbReference type="SAM" id="MobiDB-lite"/>
    </source>
</evidence>
<sequence>MRRDAGDDEHRARVDDERLHVRRRFEVPHPKRGQAAENDDEGERRDGDDSRPRSHSHTVTTPRPR</sequence>
<evidence type="ECO:0000313" key="2">
    <source>
        <dbReference type="EMBL" id="ELZ97678.1"/>
    </source>
</evidence>
<gene>
    <name evidence="2" type="ORF">C441_02542</name>
</gene>
<keyword evidence="3" id="KW-1185">Reference proteome</keyword>
<reference evidence="2 3" key="1">
    <citation type="journal article" date="2014" name="PLoS Genet.">
        <title>Phylogenetically driven sequencing of extremely halophilic archaea reveals strategies for static and dynamic osmo-response.</title>
        <authorList>
            <person name="Becker E.A."/>
            <person name="Seitzer P.M."/>
            <person name="Tritt A."/>
            <person name="Larsen D."/>
            <person name="Krusor M."/>
            <person name="Yao A.I."/>
            <person name="Wu D."/>
            <person name="Madern D."/>
            <person name="Eisen J.A."/>
            <person name="Darling A.E."/>
            <person name="Facciotti M.T."/>
        </authorList>
    </citation>
    <scope>NUCLEOTIDE SEQUENCE [LARGE SCALE GENOMIC DNA]</scope>
    <source>
        <strain evidence="2 3">ATCC BAA-897</strain>
    </source>
</reference>
<dbReference type="AlphaFoldDB" id="M0IPA7"/>
<dbReference type="Proteomes" id="UP000011508">
    <property type="component" value="Unassembled WGS sequence"/>
</dbReference>
<dbReference type="EMBL" id="AOLM01000004">
    <property type="protein sequence ID" value="ELZ97678.1"/>
    <property type="molecule type" value="Genomic_DNA"/>
</dbReference>
<feature type="compositionally biased region" description="Basic and acidic residues" evidence="1">
    <location>
        <begin position="42"/>
        <end position="52"/>
    </location>
</feature>
<name>M0IPA7_9EURY</name>
<accession>M0IPA7</accession>
<feature type="region of interest" description="Disordered" evidence="1">
    <location>
        <begin position="1"/>
        <end position="65"/>
    </location>
</feature>
<comment type="caution">
    <text evidence="2">The sequence shown here is derived from an EMBL/GenBank/DDBJ whole genome shotgun (WGS) entry which is preliminary data.</text>
</comment>
<proteinExistence type="predicted"/>
<feature type="compositionally biased region" description="Basic and acidic residues" evidence="1">
    <location>
        <begin position="1"/>
        <end position="29"/>
    </location>
</feature>
<evidence type="ECO:0000313" key="3">
    <source>
        <dbReference type="Proteomes" id="UP000011508"/>
    </source>
</evidence>
<organism evidence="2 3">
    <name type="scientific">Haloferax sulfurifontis ATCC BAA-897</name>
    <dbReference type="NCBI Taxonomy" id="662480"/>
    <lineage>
        <taxon>Archaea</taxon>
        <taxon>Methanobacteriati</taxon>
        <taxon>Methanobacteriota</taxon>
        <taxon>Stenosarchaea group</taxon>
        <taxon>Halobacteria</taxon>
        <taxon>Halobacteriales</taxon>
        <taxon>Haloferacaceae</taxon>
        <taxon>Haloferax</taxon>
    </lineage>
</organism>